<dbReference type="Pfam" id="PF11056">
    <property type="entry name" value="UvsY"/>
    <property type="match status" value="1"/>
</dbReference>
<dbReference type="AlphaFoldDB" id="A0A381ZD39"/>
<dbReference type="EMBL" id="UINC01020868">
    <property type="protein sequence ID" value="SVA87208.1"/>
    <property type="molecule type" value="Genomic_DNA"/>
</dbReference>
<accession>A0A381ZD39</accession>
<protein>
    <submittedName>
        <fullName evidence="1">Uncharacterized protein</fullName>
    </submittedName>
</protein>
<sequence>MKLSELQNELDRDLKIDDTELDLESIRTPQLHNKYLKHYTHYSLQLKKAKDDYKILRRNKWEYYTGKAAPEVYQEKPFDLKVLKADVPIYLEADEELQQLGQKEAYLETTVNYLEKVLREITNRNWTIRNTIEWKKFLHGD</sequence>
<proteinExistence type="predicted"/>
<evidence type="ECO:0000313" key="1">
    <source>
        <dbReference type="EMBL" id="SVA87208.1"/>
    </source>
</evidence>
<dbReference type="InterPro" id="IPR021289">
    <property type="entry name" value="UvsY"/>
</dbReference>
<name>A0A381ZD39_9ZZZZ</name>
<organism evidence="1">
    <name type="scientific">marine metagenome</name>
    <dbReference type="NCBI Taxonomy" id="408172"/>
    <lineage>
        <taxon>unclassified sequences</taxon>
        <taxon>metagenomes</taxon>
        <taxon>ecological metagenomes</taxon>
    </lineage>
</organism>
<gene>
    <name evidence="1" type="ORF">METZ01_LOCUS140062</name>
</gene>
<reference evidence="1" key="1">
    <citation type="submission" date="2018-05" db="EMBL/GenBank/DDBJ databases">
        <authorList>
            <person name="Lanie J.A."/>
            <person name="Ng W.-L."/>
            <person name="Kazmierczak K.M."/>
            <person name="Andrzejewski T.M."/>
            <person name="Davidsen T.M."/>
            <person name="Wayne K.J."/>
            <person name="Tettelin H."/>
            <person name="Glass J.I."/>
            <person name="Rusch D."/>
            <person name="Podicherti R."/>
            <person name="Tsui H.-C.T."/>
            <person name="Winkler M.E."/>
        </authorList>
    </citation>
    <scope>NUCLEOTIDE SEQUENCE</scope>
</reference>